<dbReference type="AlphaFoldDB" id="A0A3B0YSW3"/>
<evidence type="ECO:0008006" key="2">
    <source>
        <dbReference type="Google" id="ProtNLM"/>
    </source>
</evidence>
<organism evidence="1">
    <name type="scientific">hydrothermal vent metagenome</name>
    <dbReference type="NCBI Taxonomy" id="652676"/>
    <lineage>
        <taxon>unclassified sequences</taxon>
        <taxon>metagenomes</taxon>
        <taxon>ecological metagenomes</taxon>
    </lineage>
</organism>
<protein>
    <recommendedName>
        <fullName evidence="2">SH3b domain-containing protein</fullName>
    </recommendedName>
</protein>
<evidence type="ECO:0000313" key="1">
    <source>
        <dbReference type="EMBL" id="VAW79183.1"/>
    </source>
</evidence>
<accession>A0A3B0YSW3</accession>
<name>A0A3B0YSW3_9ZZZZ</name>
<proteinExistence type="predicted"/>
<dbReference type="EMBL" id="UOFL01000171">
    <property type="protein sequence ID" value="VAW79183.1"/>
    <property type="molecule type" value="Genomic_DNA"/>
</dbReference>
<reference evidence="1" key="1">
    <citation type="submission" date="2018-06" db="EMBL/GenBank/DDBJ databases">
        <authorList>
            <person name="Zhirakovskaya E."/>
        </authorList>
    </citation>
    <scope>NUCLEOTIDE SEQUENCE</scope>
</reference>
<gene>
    <name evidence="1" type="ORF">MNBD_GAMMA12-414</name>
</gene>
<dbReference type="Gene3D" id="2.30.30.40">
    <property type="entry name" value="SH3 Domains"/>
    <property type="match status" value="1"/>
</dbReference>
<sequence length="246" mass="27357">MRQIAKLTILFSMLLMTLNSFAFKDDRQFAKGDDVYVHSLSGLSLRKLASTTAGRQAIMKYGAKLTIASRPDLEKTLVVENIKGYWVEVDYNGIIGYAFTGFLSRFPAPQSKSPTAYLSLLEKSGFADAKYTTSKTDRTETSGPVTDTSITLINATILDGFLIARRLFSIPDSLKLPEYQLNLKMTIEDPEKPESMLSRKMTVEIEKSGKPMSITLHTRIQGSGSDRSITVIGENTVKLMARDFTE</sequence>